<dbReference type="Proteomes" id="UP000309618">
    <property type="component" value="Unassembled WGS sequence"/>
</dbReference>
<dbReference type="AlphaFoldDB" id="A0A4S5C8L8"/>
<accession>A0A4S5C8L8</accession>
<comment type="caution">
    <text evidence="1">The sequence shown here is derived from an EMBL/GenBank/DDBJ whole genome shotgun (WGS) entry which is preliminary data.</text>
</comment>
<evidence type="ECO:0000313" key="2">
    <source>
        <dbReference type="Proteomes" id="UP000309618"/>
    </source>
</evidence>
<reference evidence="1 2" key="1">
    <citation type="submission" date="2019-04" db="EMBL/GenBank/DDBJ databases">
        <title>Comparative genomics of Aeromonas veronii strains pathogenic to fish.</title>
        <authorList>
            <person name="Cascarano M.C."/>
            <person name="Smyrli M."/>
            <person name="Katharios P."/>
        </authorList>
    </citation>
    <scope>NUCLEOTIDE SEQUENCE [LARGE SCALE GENOMIC DNA]</scope>
    <source>
        <strain evidence="1 2">XU1</strain>
    </source>
</reference>
<evidence type="ECO:0000313" key="1">
    <source>
        <dbReference type="EMBL" id="THJ42044.1"/>
    </source>
</evidence>
<sequence length="185" mass="21539">MSEKEIFIRQIRHRSNEHIRAMEVLSAANIPSQMIAVLRQELDSMVRVIYLLSQEPSRQTQLIEDSVNGRKWQQSNRRGNVTDREMVELAQQLQGWTQSVYKFGCAFIHLSNLHDYNNRDPLKLLTTEEQDAILEHCRHYHGGPEQSEFTDLIPYLPRVLQKVTSNLECYLAQLGESSPHKPDQI</sequence>
<name>A0A4S5C8L8_AERVE</name>
<dbReference type="RefSeq" id="WP_081990669.1">
    <property type="nucleotide sequence ID" value="NZ_CP136589.1"/>
</dbReference>
<organism evidence="1 2">
    <name type="scientific">Aeromonas veronii</name>
    <dbReference type="NCBI Taxonomy" id="654"/>
    <lineage>
        <taxon>Bacteria</taxon>
        <taxon>Pseudomonadati</taxon>
        <taxon>Pseudomonadota</taxon>
        <taxon>Gammaproteobacteria</taxon>
        <taxon>Aeromonadales</taxon>
        <taxon>Aeromonadaceae</taxon>
        <taxon>Aeromonas</taxon>
    </lineage>
</organism>
<protein>
    <submittedName>
        <fullName evidence="1">Uncharacterized protein</fullName>
    </submittedName>
</protein>
<dbReference type="EMBL" id="SSUX01000014">
    <property type="protein sequence ID" value="THJ42044.1"/>
    <property type="molecule type" value="Genomic_DNA"/>
</dbReference>
<gene>
    <name evidence="1" type="ORF">E8Q35_17310</name>
</gene>
<proteinExistence type="predicted"/>